<evidence type="ECO:0000313" key="2">
    <source>
        <dbReference type="EMBL" id="KAG7050921.1"/>
    </source>
</evidence>
<dbReference type="PANTHER" id="PTHR38166:SF1">
    <property type="entry name" value="C2H2-TYPE DOMAIN-CONTAINING PROTEIN"/>
    <property type="match status" value="1"/>
</dbReference>
<organism evidence="2 3">
    <name type="scientific">Colletotrichum scovillei</name>
    <dbReference type="NCBI Taxonomy" id="1209932"/>
    <lineage>
        <taxon>Eukaryota</taxon>
        <taxon>Fungi</taxon>
        <taxon>Dikarya</taxon>
        <taxon>Ascomycota</taxon>
        <taxon>Pezizomycotina</taxon>
        <taxon>Sordariomycetes</taxon>
        <taxon>Hypocreomycetidae</taxon>
        <taxon>Glomerellales</taxon>
        <taxon>Glomerellaceae</taxon>
        <taxon>Colletotrichum</taxon>
        <taxon>Colletotrichum acutatum species complex</taxon>
    </lineage>
</organism>
<keyword evidence="3" id="KW-1185">Reference proteome</keyword>
<feature type="compositionally biased region" description="Polar residues" evidence="1">
    <location>
        <begin position="167"/>
        <end position="181"/>
    </location>
</feature>
<name>A0A9P7R936_9PEZI</name>
<evidence type="ECO:0000313" key="3">
    <source>
        <dbReference type="Proteomes" id="UP000699042"/>
    </source>
</evidence>
<dbReference type="AlphaFoldDB" id="A0A9P7R936"/>
<gene>
    <name evidence="2" type="ORF">JMJ77_001551</name>
</gene>
<dbReference type="EMBL" id="JAESDN010000004">
    <property type="protein sequence ID" value="KAG7050921.1"/>
    <property type="molecule type" value="Genomic_DNA"/>
</dbReference>
<dbReference type="Proteomes" id="UP000699042">
    <property type="component" value="Unassembled WGS sequence"/>
</dbReference>
<feature type="region of interest" description="Disordered" evidence="1">
    <location>
        <begin position="165"/>
        <end position="213"/>
    </location>
</feature>
<accession>A0A9P7R936</accession>
<reference evidence="2" key="1">
    <citation type="submission" date="2021-05" db="EMBL/GenBank/DDBJ databases">
        <title>Comparative genomics of three Colletotrichum scovillei strains and genetic complementation revealed genes involved fungal growth and virulence on chili pepper.</title>
        <authorList>
            <person name="Hsieh D.-K."/>
            <person name="Chuang S.-C."/>
            <person name="Chen C.-Y."/>
            <person name="Chao Y.-T."/>
            <person name="Lu M.-Y.J."/>
            <person name="Lee M.-H."/>
            <person name="Shih M.-C."/>
        </authorList>
    </citation>
    <scope>NUCLEOTIDE SEQUENCE</scope>
    <source>
        <strain evidence="2">Coll-153</strain>
    </source>
</reference>
<sequence length="499" mass="55554">MDLNPHHREVLSDVDETSQLSGSYFVVPSPATMFWDELESSWPWLPSLQDQPQTCYGELPGSHFLGDGIQLPLAELPCFGPVLSQDYVLKSQNETYIEPADHQSIAIPGVHGQNYFYQFSQDPDVKTFSEPSVIRPIQSQWPQEFTHERNDTSSIQEGFLCDENADSKSTSGKIPSLTPNRASHRKRARVQAESLGNGTSDDIGGETATANDGGQLRDELHVDAESTPSKRLACPFYKFDRVTHLHCARFHLKRVKDVKQHLLRKHRFHCKGCHEGFKDKQKCKAHIDAQQCDGRAGTKSAGMDEGISEHQVTDLLQRMNSGPKGDEHSWYTIWDILFPGRSFPASPFLRTGVEEVISTVCDLWQKNGFKVMSSLKNDSSQTDLVAGTELPKTGSFSPLNSSTGGDLLLILGQLAKVSATQSETDAVHLPRSRLCPSSNAICSPLTPFTTLSTVDDQERWQLGDTIISSPVKIDDSDNVTLRSRRNTEKLRNLTRGMEN</sequence>
<comment type="caution">
    <text evidence="2">The sequence shown here is derived from an EMBL/GenBank/DDBJ whole genome shotgun (WGS) entry which is preliminary data.</text>
</comment>
<dbReference type="PANTHER" id="PTHR38166">
    <property type="entry name" value="C2H2-TYPE DOMAIN-CONTAINING PROTEIN-RELATED"/>
    <property type="match status" value="1"/>
</dbReference>
<proteinExistence type="predicted"/>
<protein>
    <submittedName>
        <fullName evidence="2">HET and ankyrin domain protein</fullName>
    </submittedName>
</protein>
<evidence type="ECO:0000256" key="1">
    <source>
        <dbReference type="SAM" id="MobiDB-lite"/>
    </source>
</evidence>